<evidence type="ECO:0000313" key="2">
    <source>
        <dbReference type="EMBL" id="DAF46170.1"/>
    </source>
</evidence>
<sequence>MTLEQMISEQQMLLNTARTQGRSLTAEERARFDSLQRSIDAARTAAGSMNGNASGQRQREGETGAEGSEGEGDGESAQRAMQAERTRIQGITSMCRDFNMDPASYIDNGSTEDQVRAAILENLRSTGAPVSTGVRVTETAEDKYRSAAVDALLMRGGVEVENPADGARNLMGMSLRDMAIDCLSQDGKNEGLNRRSADELYAMLQRGFYNPTAAFPSILDQTIEKAYREGHKKAAVTFDKFTKKGTLTDFKKHDNYYVAGPVGEFLEVPEGGELKHDVFGDAKLPTRQLKTYGRQFTLTRQAFINDDIGLVTSVPARYAAAARKTINSQVFDILIENPKIYDGVQLFASGHKNLLATGTGITQEAVQTMIMALGNQKDQFGQSIIIRPATIVCASGMEFEIFTLFNSPTINTAGNTQAVNPLFQYRNSIEVVADPTINVKCGGLGKVMPWFMFGDTADAEGIEVDYLNGQEIPNIRRMEQAGQLGFVWDIYLDWGISVMDYRGIVKNPGVAVDTKIKLA</sequence>
<feature type="region of interest" description="Disordered" evidence="1">
    <location>
        <begin position="45"/>
        <end position="83"/>
    </location>
</feature>
<feature type="compositionally biased region" description="Polar residues" evidence="1">
    <location>
        <begin position="47"/>
        <end position="56"/>
    </location>
</feature>
<accession>A0A8S5S647</accession>
<name>A0A8S5S647_9CAUD</name>
<protein>
    <submittedName>
        <fullName evidence="2">Major capsid protein</fullName>
    </submittedName>
</protein>
<dbReference type="Pfam" id="PF25209">
    <property type="entry name" value="Phage_capsid_4"/>
    <property type="match status" value="1"/>
</dbReference>
<evidence type="ECO:0000256" key="1">
    <source>
        <dbReference type="SAM" id="MobiDB-lite"/>
    </source>
</evidence>
<proteinExistence type="predicted"/>
<dbReference type="EMBL" id="BK032533">
    <property type="protein sequence ID" value="DAF46170.1"/>
    <property type="molecule type" value="Genomic_DNA"/>
</dbReference>
<reference evidence="2" key="1">
    <citation type="journal article" date="2021" name="Proc. Natl. Acad. Sci. U.S.A.">
        <title>A Catalog of Tens of Thousands of Viruses from Human Metagenomes Reveals Hidden Associations with Chronic Diseases.</title>
        <authorList>
            <person name="Tisza M.J."/>
            <person name="Buck C.B."/>
        </authorList>
    </citation>
    <scope>NUCLEOTIDE SEQUENCE</scope>
    <source>
        <strain evidence="2">Ctaix4</strain>
    </source>
</reference>
<organism evidence="2">
    <name type="scientific">Caudovirales sp. ctaix4</name>
    <dbReference type="NCBI Taxonomy" id="2827635"/>
    <lineage>
        <taxon>Viruses</taxon>
        <taxon>Duplodnaviria</taxon>
        <taxon>Heunggongvirae</taxon>
        <taxon>Uroviricota</taxon>
        <taxon>Caudoviricetes</taxon>
    </lineage>
</organism>